<evidence type="ECO:0000256" key="3">
    <source>
        <dbReference type="ARBA" id="ARBA00022692"/>
    </source>
</evidence>
<evidence type="ECO:0000313" key="8">
    <source>
        <dbReference type="Proteomes" id="UP000076858"/>
    </source>
</evidence>
<dbReference type="GO" id="GO:0005886">
    <property type="term" value="C:plasma membrane"/>
    <property type="evidence" value="ECO:0007669"/>
    <property type="project" value="UniProtKB-SubCell"/>
</dbReference>
<keyword evidence="6" id="KW-0675">Receptor</keyword>
<comment type="caution">
    <text evidence="7">The sequence shown here is derived from an EMBL/GenBank/DDBJ whole genome shotgun (WGS) entry which is preliminary data.</text>
</comment>
<dbReference type="AlphaFoldDB" id="A0A0P5XU41"/>
<dbReference type="PANTHER" id="PTHR21143">
    <property type="entry name" value="INVERTEBRATE GUSTATORY RECEPTOR"/>
    <property type="match status" value="1"/>
</dbReference>
<dbReference type="GO" id="GO:0050909">
    <property type="term" value="P:sensory perception of taste"/>
    <property type="evidence" value="ECO:0007669"/>
    <property type="project" value="InterPro"/>
</dbReference>
<dbReference type="Proteomes" id="UP000076858">
    <property type="component" value="Unassembled WGS sequence"/>
</dbReference>
<dbReference type="OrthoDB" id="6350114at2759"/>
<keyword evidence="2" id="KW-1003">Cell membrane</keyword>
<evidence type="ECO:0000313" key="7">
    <source>
        <dbReference type="EMBL" id="KZS19465.1"/>
    </source>
</evidence>
<evidence type="ECO:0000256" key="6">
    <source>
        <dbReference type="ARBA" id="ARBA00023170"/>
    </source>
</evidence>
<accession>A0A0P5XU41</accession>
<keyword evidence="3" id="KW-0812">Transmembrane</keyword>
<reference evidence="7 8" key="1">
    <citation type="submission" date="2016-03" db="EMBL/GenBank/DDBJ databases">
        <title>EvidentialGene: Evidence-directed Construction of Genes on Genomes.</title>
        <authorList>
            <person name="Gilbert D.G."/>
            <person name="Choi J.-H."/>
            <person name="Mockaitis K."/>
            <person name="Colbourne J."/>
            <person name="Pfrender M."/>
        </authorList>
    </citation>
    <scope>NUCLEOTIDE SEQUENCE [LARGE SCALE GENOMIC DNA]</scope>
    <source>
        <strain evidence="7 8">Xinb3</strain>
        <tissue evidence="7">Complete organism</tissue>
    </source>
</reference>
<sequence length="419" mass="48611">MVKNGRITVMVRPSKSSSSYNNIRRQRIHPTRSTSLYFDWSLKPMTIWLQLCGIQPPIINKDEKNHRYMLLIPVTIIFYLLTVGCNAFVMSQTKWIVETRNYTSITQDWNSIINQVNYCFLTTTTHSALVFASYFMSWNRLTDLLQRLEQCGQFDNSHYKKFRRIFQIGSCFVSIEIAIQLVETLINRLWISGVVTSLPTPHVVFSALNVVSLIFPYLGSILFCSLGWMASVMFQIMAEEIDSARLDSNDCCLMVTTSFIDGWRRRYFLIVEFVDEINRHFGFILLVITASEFVRMTNSSFHLLTEFLGQHWTLSTILVAVDYIKQTIGFCFLVYVPSRIYREANDVIRKLRVTEANDFSLQNQMRFLAEEMIHSLPSITPMGMIHVNLQLIPTLMGTTLTYLIILCQFQSLETIDNKT</sequence>
<dbReference type="EMBL" id="LRGB01000379">
    <property type="protein sequence ID" value="KZS19465.1"/>
    <property type="molecule type" value="Genomic_DNA"/>
</dbReference>
<keyword evidence="8" id="KW-1185">Reference proteome</keyword>
<gene>
    <name evidence="7" type="ORF">APZ42_014092</name>
</gene>
<evidence type="ECO:0000256" key="2">
    <source>
        <dbReference type="ARBA" id="ARBA00022475"/>
    </source>
</evidence>
<dbReference type="Pfam" id="PF08395">
    <property type="entry name" value="7tm_7"/>
    <property type="match status" value="1"/>
</dbReference>
<protein>
    <submittedName>
        <fullName evidence="7">Uncharacterized protein</fullName>
    </submittedName>
</protein>
<dbReference type="GO" id="GO:0008049">
    <property type="term" value="P:male courtship behavior"/>
    <property type="evidence" value="ECO:0007669"/>
    <property type="project" value="TreeGrafter"/>
</dbReference>
<evidence type="ECO:0000256" key="4">
    <source>
        <dbReference type="ARBA" id="ARBA00022989"/>
    </source>
</evidence>
<proteinExistence type="predicted"/>
<dbReference type="GO" id="GO:0007635">
    <property type="term" value="P:chemosensory behavior"/>
    <property type="evidence" value="ECO:0007669"/>
    <property type="project" value="TreeGrafter"/>
</dbReference>
<organism evidence="7 8">
    <name type="scientific">Daphnia magna</name>
    <dbReference type="NCBI Taxonomy" id="35525"/>
    <lineage>
        <taxon>Eukaryota</taxon>
        <taxon>Metazoa</taxon>
        <taxon>Ecdysozoa</taxon>
        <taxon>Arthropoda</taxon>
        <taxon>Crustacea</taxon>
        <taxon>Branchiopoda</taxon>
        <taxon>Diplostraca</taxon>
        <taxon>Cladocera</taxon>
        <taxon>Anomopoda</taxon>
        <taxon>Daphniidae</taxon>
        <taxon>Daphnia</taxon>
    </lineage>
</organism>
<keyword evidence="5" id="KW-0472">Membrane</keyword>
<dbReference type="GO" id="GO:0030424">
    <property type="term" value="C:axon"/>
    <property type="evidence" value="ECO:0007669"/>
    <property type="project" value="TreeGrafter"/>
</dbReference>
<dbReference type="PANTHER" id="PTHR21143:SF133">
    <property type="entry name" value="GUSTATORY AND PHEROMONE RECEPTOR 32A-RELATED"/>
    <property type="match status" value="1"/>
</dbReference>
<evidence type="ECO:0000256" key="5">
    <source>
        <dbReference type="ARBA" id="ARBA00023136"/>
    </source>
</evidence>
<dbReference type="InterPro" id="IPR013604">
    <property type="entry name" value="7TM_chemorcpt"/>
</dbReference>
<keyword evidence="4" id="KW-1133">Transmembrane helix</keyword>
<evidence type="ECO:0000256" key="1">
    <source>
        <dbReference type="ARBA" id="ARBA00004651"/>
    </source>
</evidence>
<comment type="subcellular location">
    <subcellularLocation>
        <location evidence="1">Cell membrane</location>
        <topology evidence="1">Multi-pass membrane protein</topology>
    </subcellularLocation>
</comment>
<dbReference type="GO" id="GO:0043025">
    <property type="term" value="C:neuronal cell body"/>
    <property type="evidence" value="ECO:0007669"/>
    <property type="project" value="TreeGrafter"/>
</dbReference>
<name>A0A0P5XU41_9CRUS</name>
<dbReference type="GO" id="GO:0030425">
    <property type="term" value="C:dendrite"/>
    <property type="evidence" value="ECO:0007669"/>
    <property type="project" value="TreeGrafter"/>
</dbReference>